<dbReference type="SUPFAM" id="SSF50978">
    <property type="entry name" value="WD40 repeat-like"/>
    <property type="match status" value="1"/>
</dbReference>
<dbReference type="EMBL" id="LNIX01000001">
    <property type="protein sequence ID" value="OXA63600.1"/>
    <property type="molecule type" value="Genomic_DNA"/>
</dbReference>
<dbReference type="Proteomes" id="UP000198287">
    <property type="component" value="Unassembled WGS sequence"/>
</dbReference>
<evidence type="ECO:0000256" key="1">
    <source>
        <dbReference type="ARBA" id="ARBA00004123"/>
    </source>
</evidence>
<keyword evidence="4" id="KW-0813">Transport</keyword>
<keyword evidence="10" id="KW-0539">Nucleus</keyword>
<sequence length="378" mass="42221">MFGGGATTGFGTSSSFGAVPQNISINSSINPTQQAQNVQPRDFEVTSPPDDSVSCLQFSPPTIPQIFLIAGSWDNNVRCWEVDRTTGKTVPKSMQSMTGPILDVCWSDDGTKVFMASCDKTVKCWDLGSNSTIQVAQHDAPVKSCHWIKAQNYSAVMTTSWDKMIKFWDTRAPSPMLQLQLPERAYCVDVSYPMGVVGTAGRGLIIYKLDNTPTEFKRIDSPLKYQHRCISIFKDKTNQPTGFALGSVEGRVAIQYVNPSNPKDNFTFKCHRSNGTNQGFQDIYAVNDIKFHPEHGTLATVGSDGRYSFWDKDARTKLKTSDQMEQPITACAFNGDGQIFAYAVSYDWSKGHEYYSPQKKNQIFLHPCYEDLKPRQKT</sequence>
<comment type="similarity">
    <text evidence="3">Belongs to the WD repeat rae1 family.</text>
</comment>
<dbReference type="AlphaFoldDB" id="A0A226F2M8"/>
<dbReference type="SMART" id="SM00320">
    <property type="entry name" value="WD40"/>
    <property type="match status" value="4"/>
</dbReference>
<organism evidence="13 15">
    <name type="scientific">Folsomia candida</name>
    <name type="common">Springtail</name>
    <dbReference type="NCBI Taxonomy" id="158441"/>
    <lineage>
        <taxon>Eukaryota</taxon>
        <taxon>Metazoa</taxon>
        <taxon>Ecdysozoa</taxon>
        <taxon>Arthropoda</taxon>
        <taxon>Hexapoda</taxon>
        <taxon>Collembola</taxon>
        <taxon>Entomobryomorpha</taxon>
        <taxon>Isotomoidea</taxon>
        <taxon>Isotomidae</taxon>
        <taxon>Proisotominae</taxon>
        <taxon>Folsomia</taxon>
    </lineage>
</organism>
<evidence type="ECO:0000256" key="4">
    <source>
        <dbReference type="ARBA" id="ARBA00022448"/>
    </source>
</evidence>
<dbReference type="GO" id="GO:0051301">
    <property type="term" value="P:cell division"/>
    <property type="evidence" value="ECO:0007669"/>
    <property type="project" value="UniProtKB-KW"/>
</dbReference>
<dbReference type="GO" id="GO:0005737">
    <property type="term" value="C:cytoplasm"/>
    <property type="evidence" value="ECO:0007669"/>
    <property type="project" value="UniProtKB-SubCell"/>
</dbReference>
<dbReference type="InterPro" id="IPR036322">
    <property type="entry name" value="WD40_repeat_dom_sf"/>
</dbReference>
<name>A0A226F2M8_FOLCA</name>
<evidence type="ECO:0000256" key="11">
    <source>
        <dbReference type="ARBA" id="ARBA00023306"/>
    </source>
</evidence>
<dbReference type="PRINTS" id="PR00320">
    <property type="entry name" value="GPROTEINBRPT"/>
</dbReference>
<keyword evidence="9" id="KW-0498">Mitosis</keyword>
<keyword evidence="5" id="KW-0963">Cytoplasm</keyword>
<evidence type="ECO:0000313" key="14">
    <source>
        <dbReference type="EMBL" id="QBH73987.1"/>
    </source>
</evidence>
<dbReference type="InterPro" id="IPR001680">
    <property type="entry name" value="WD40_rpt"/>
</dbReference>
<evidence type="ECO:0000256" key="12">
    <source>
        <dbReference type="PROSITE-ProRule" id="PRU00221"/>
    </source>
</evidence>
<feature type="repeat" description="WD" evidence="12">
    <location>
        <begin position="94"/>
        <end position="135"/>
    </location>
</feature>
<evidence type="ECO:0000256" key="7">
    <source>
        <dbReference type="ARBA" id="ARBA00022618"/>
    </source>
</evidence>
<keyword evidence="8" id="KW-0677">Repeat</keyword>
<evidence type="ECO:0000256" key="3">
    <source>
        <dbReference type="ARBA" id="ARBA00007830"/>
    </source>
</evidence>
<reference evidence="14" key="2">
    <citation type="journal article" date="2019" name="Sci. Rep.">
        <title>No signal of deleterious mutation accumulation in conserved gene sequences of extant asexual hexapods.</title>
        <authorList>
            <person name="Brandt A."/>
            <person name="Bast J."/>
            <person name="Scheu S."/>
            <person name="Meusemann K."/>
            <person name="Donath A."/>
            <person name="Schuette K."/>
            <person name="Machida R."/>
            <person name="Kraaijeveld K."/>
        </authorList>
    </citation>
    <scope>NUCLEOTIDE SEQUENCE</scope>
    <source>
        <strain evidence="14">OG3745</strain>
    </source>
</reference>
<evidence type="ECO:0000256" key="8">
    <source>
        <dbReference type="ARBA" id="ARBA00022737"/>
    </source>
</evidence>
<dbReference type="EMBL" id="MH799828">
    <property type="protein sequence ID" value="QBH73987.1"/>
    <property type="molecule type" value="mRNA"/>
</dbReference>
<dbReference type="FunFam" id="2.130.10.10:FF:000084">
    <property type="entry name" value="mRNA export factor"/>
    <property type="match status" value="1"/>
</dbReference>
<dbReference type="Pfam" id="PF00400">
    <property type="entry name" value="WD40"/>
    <property type="match status" value="4"/>
</dbReference>
<protein>
    <submittedName>
        <fullName evidence="14">Mitotic checkpoint protein and poly(A)+ RNA export protein</fullName>
    </submittedName>
    <submittedName>
        <fullName evidence="13">mRNA export factor</fullName>
    </submittedName>
</protein>
<dbReference type="GO" id="GO:0005635">
    <property type="term" value="C:nuclear envelope"/>
    <property type="evidence" value="ECO:0007669"/>
    <property type="project" value="UniProtKB-ARBA"/>
</dbReference>
<reference evidence="13 15" key="1">
    <citation type="submission" date="2015-12" db="EMBL/GenBank/DDBJ databases">
        <title>The genome of Folsomia candida.</title>
        <authorList>
            <person name="Faddeeva A."/>
            <person name="Derks M.F."/>
            <person name="Anvar Y."/>
            <person name="Smit S."/>
            <person name="Van Straalen N."/>
            <person name="Roelofs D."/>
        </authorList>
    </citation>
    <scope>NUCLEOTIDE SEQUENCE [LARGE SCALE GENOMIC DNA]</scope>
    <source>
        <strain evidence="13 15">VU population</strain>
        <tissue evidence="13">Whole body</tissue>
    </source>
</reference>
<proteinExistence type="evidence at transcript level"/>
<keyword evidence="7" id="KW-0132">Cell division</keyword>
<dbReference type="OMA" id="EAMDQSI"/>
<feature type="repeat" description="WD" evidence="12">
    <location>
        <begin position="286"/>
        <end position="320"/>
    </location>
</feature>
<keyword evidence="15" id="KW-1185">Reference proteome</keyword>
<dbReference type="STRING" id="158441.A0A226F2M8"/>
<dbReference type="PANTHER" id="PTHR10971">
    <property type="entry name" value="MRNA EXPORT FACTOR AND BUB3"/>
    <property type="match status" value="1"/>
</dbReference>
<evidence type="ECO:0000256" key="10">
    <source>
        <dbReference type="ARBA" id="ARBA00023242"/>
    </source>
</evidence>
<comment type="subcellular location">
    <subcellularLocation>
        <location evidence="2">Cytoplasm</location>
    </subcellularLocation>
    <subcellularLocation>
        <location evidence="1">Nucleus</location>
    </subcellularLocation>
</comment>
<evidence type="ECO:0000256" key="6">
    <source>
        <dbReference type="ARBA" id="ARBA00022574"/>
    </source>
</evidence>
<dbReference type="Gene3D" id="2.130.10.10">
    <property type="entry name" value="YVTN repeat-like/Quinoprotein amine dehydrogenase"/>
    <property type="match status" value="1"/>
</dbReference>
<evidence type="ECO:0000256" key="5">
    <source>
        <dbReference type="ARBA" id="ARBA00022490"/>
    </source>
</evidence>
<keyword evidence="11" id="KW-0131">Cell cycle</keyword>
<dbReference type="PROSITE" id="PS50082">
    <property type="entry name" value="WD_REPEATS_2"/>
    <property type="match status" value="2"/>
</dbReference>
<evidence type="ECO:0000313" key="13">
    <source>
        <dbReference type="EMBL" id="OXA63600.1"/>
    </source>
</evidence>
<evidence type="ECO:0000256" key="2">
    <source>
        <dbReference type="ARBA" id="ARBA00004496"/>
    </source>
</evidence>
<evidence type="ECO:0000313" key="15">
    <source>
        <dbReference type="Proteomes" id="UP000198287"/>
    </source>
</evidence>
<accession>A0A226F2M8</accession>
<dbReference type="InterPro" id="IPR020472">
    <property type="entry name" value="WD40_PAC1"/>
</dbReference>
<dbReference type="OrthoDB" id="256303at2759"/>
<gene>
    <name evidence="13" type="ORF">Fcan01_03398</name>
</gene>
<evidence type="ECO:0000256" key="9">
    <source>
        <dbReference type="ARBA" id="ARBA00022776"/>
    </source>
</evidence>
<keyword evidence="6 12" id="KW-0853">WD repeat</keyword>
<dbReference type="InterPro" id="IPR015943">
    <property type="entry name" value="WD40/YVTN_repeat-like_dom_sf"/>
</dbReference>